<dbReference type="SUPFAM" id="SSF63712">
    <property type="entry name" value="Nicotinic receptor ligand binding domain-like"/>
    <property type="match status" value="1"/>
</dbReference>
<feature type="non-terminal residue" evidence="3">
    <location>
        <position position="78"/>
    </location>
</feature>
<keyword evidence="2" id="KW-0472">Membrane</keyword>
<accession>A0A8J5KK81</accession>
<keyword evidence="4" id="KW-1185">Reference proteome</keyword>
<dbReference type="AlphaFoldDB" id="A0A8J5KK81"/>
<dbReference type="PROSITE" id="PS00236">
    <property type="entry name" value="NEUROTR_ION_CHANNEL"/>
    <property type="match status" value="1"/>
</dbReference>
<evidence type="ECO:0000313" key="3">
    <source>
        <dbReference type="EMBL" id="KAG7171205.1"/>
    </source>
</evidence>
<dbReference type="Proteomes" id="UP000747542">
    <property type="component" value="Unassembled WGS sequence"/>
</dbReference>
<sequence length="78" mass="9062">MYKQQDTLEFRCHLDLHLYPFDTQKCYLVFSVRDLTYGQGVLLKEGLGVVFEGERRLLEYKLESEAFTSHTIDGVSAL</sequence>
<comment type="caution">
    <text evidence="3">The sequence shown here is derived from an EMBL/GenBank/DDBJ whole genome shotgun (WGS) entry which is preliminary data.</text>
</comment>
<name>A0A8J5KK81_HOMAM</name>
<dbReference type="Gene3D" id="2.70.170.10">
    <property type="entry name" value="Neurotransmitter-gated ion-channel ligand-binding domain"/>
    <property type="match status" value="1"/>
</dbReference>
<evidence type="ECO:0000256" key="2">
    <source>
        <dbReference type="ARBA" id="ARBA00023136"/>
    </source>
</evidence>
<organism evidence="3 4">
    <name type="scientific">Homarus americanus</name>
    <name type="common">American lobster</name>
    <dbReference type="NCBI Taxonomy" id="6706"/>
    <lineage>
        <taxon>Eukaryota</taxon>
        <taxon>Metazoa</taxon>
        <taxon>Ecdysozoa</taxon>
        <taxon>Arthropoda</taxon>
        <taxon>Crustacea</taxon>
        <taxon>Multicrustacea</taxon>
        <taxon>Malacostraca</taxon>
        <taxon>Eumalacostraca</taxon>
        <taxon>Eucarida</taxon>
        <taxon>Decapoda</taxon>
        <taxon>Pleocyemata</taxon>
        <taxon>Astacidea</taxon>
        <taxon>Nephropoidea</taxon>
        <taxon>Nephropidae</taxon>
        <taxon>Homarus</taxon>
    </lineage>
</organism>
<dbReference type="InterPro" id="IPR018000">
    <property type="entry name" value="Neurotransmitter_ion_chnl_CS"/>
</dbReference>
<dbReference type="InterPro" id="IPR036734">
    <property type="entry name" value="Neur_chan_lig-bd_sf"/>
</dbReference>
<proteinExistence type="predicted"/>
<evidence type="ECO:0000256" key="1">
    <source>
        <dbReference type="ARBA" id="ARBA00004370"/>
    </source>
</evidence>
<dbReference type="GO" id="GO:0016020">
    <property type="term" value="C:membrane"/>
    <property type="evidence" value="ECO:0007669"/>
    <property type="project" value="UniProtKB-SubCell"/>
</dbReference>
<comment type="subcellular location">
    <subcellularLocation>
        <location evidence="1">Membrane</location>
    </subcellularLocation>
</comment>
<protein>
    <submittedName>
        <fullName evidence="3">Putative glutamate-gated chloride channel-like 19</fullName>
    </submittedName>
</protein>
<gene>
    <name evidence="3" type="primary">GluCa-L19</name>
    <name evidence="3" type="ORF">Hamer_G030218</name>
</gene>
<reference evidence="3" key="1">
    <citation type="journal article" date="2021" name="Sci. Adv.">
        <title>The American lobster genome reveals insights on longevity, neural, and immune adaptations.</title>
        <authorList>
            <person name="Polinski J.M."/>
            <person name="Zimin A.V."/>
            <person name="Clark K.F."/>
            <person name="Kohn A.B."/>
            <person name="Sadowski N."/>
            <person name="Timp W."/>
            <person name="Ptitsyn A."/>
            <person name="Khanna P."/>
            <person name="Romanova D.Y."/>
            <person name="Williams P."/>
            <person name="Greenwood S.J."/>
            <person name="Moroz L.L."/>
            <person name="Walt D.R."/>
            <person name="Bodnar A.G."/>
        </authorList>
    </citation>
    <scope>NUCLEOTIDE SEQUENCE</scope>
    <source>
        <strain evidence="3">GMGI-L3</strain>
    </source>
</reference>
<dbReference type="EMBL" id="JAHLQT010012713">
    <property type="protein sequence ID" value="KAG7171205.1"/>
    <property type="molecule type" value="Genomic_DNA"/>
</dbReference>
<evidence type="ECO:0000313" key="4">
    <source>
        <dbReference type="Proteomes" id="UP000747542"/>
    </source>
</evidence>
<dbReference type="GO" id="GO:0005230">
    <property type="term" value="F:extracellular ligand-gated monoatomic ion channel activity"/>
    <property type="evidence" value="ECO:0007669"/>
    <property type="project" value="InterPro"/>
</dbReference>